<dbReference type="EMBL" id="CAKOGP040002369">
    <property type="protein sequence ID" value="CAJ1968179.1"/>
    <property type="molecule type" value="Genomic_DNA"/>
</dbReference>
<dbReference type="PANTHER" id="PTHR45641">
    <property type="entry name" value="TETRATRICOPEPTIDE REPEAT PROTEIN (AFU_ORTHOLOGUE AFUA_6G03870)"/>
    <property type="match status" value="1"/>
</dbReference>
<evidence type="ECO:0000313" key="5">
    <source>
        <dbReference type="Proteomes" id="UP001295423"/>
    </source>
</evidence>
<feature type="repeat" description="TPR" evidence="3">
    <location>
        <begin position="266"/>
        <end position="299"/>
    </location>
</feature>
<dbReference type="PANTHER" id="PTHR45641:SF1">
    <property type="entry name" value="AAA+ ATPASE DOMAIN-CONTAINING PROTEIN"/>
    <property type="match status" value="1"/>
</dbReference>
<evidence type="ECO:0000256" key="2">
    <source>
        <dbReference type="ARBA" id="ARBA00022803"/>
    </source>
</evidence>
<keyword evidence="5" id="KW-1185">Reference proteome</keyword>
<dbReference type="InterPro" id="IPR011990">
    <property type="entry name" value="TPR-like_helical_dom_sf"/>
</dbReference>
<dbReference type="Proteomes" id="UP001295423">
    <property type="component" value="Unassembled WGS sequence"/>
</dbReference>
<keyword evidence="1" id="KW-0677">Repeat</keyword>
<name>A0AAD2GC48_9STRA</name>
<organism evidence="4 5">
    <name type="scientific">Cylindrotheca closterium</name>
    <dbReference type="NCBI Taxonomy" id="2856"/>
    <lineage>
        <taxon>Eukaryota</taxon>
        <taxon>Sar</taxon>
        <taxon>Stramenopiles</taxon>
        <taxon>Ochrophyta</taxon>
        <taxon>Bacillariophyta</taxon>
        <taxon>Bacillariophyceae</taxon>
        <taxon>Bacillariophycidae</taxon>
        <taxon>Bacillariales</taxon>
        <taxon>Bacillariaceae</taxon>
        <taxon>Cylindrotheca</taxon>
    </lineage>
</organism>
<evidence type="ECO:0000313" key="4">
    <source>
        <dbReference type="EMBL" id="CAJ1968179.1"/>
    </source>
</evidence>
<dbReference type="SMART" id="SM00028">
    <property type="entry name" value="TPR"/>
    <property type="match status" value="6"/>
</dbReference>
<accession>A0AAD2GC48</accession>
<dbReference type="AlphaFoldDB" id="A0AAD2GC48"/>
<dbReference type="Pfam" id="PF13374">
    <property type="entry name" value="TPR_10"/>
    <property type="match status" value="1"/>
</dbReference>
<proteinExistence type="predicted"/>
<evidence type="ECO:0008006" key="6">
    <source>
        <dbReference type="Google" id="ProtNLM"/>
    </source>
</evidence>
<evidence type="ECO:0000256" key="1">
    <source>
        <dbReference type="ARBA" id="ARBA00022737"/>
    </source>
</evidence>
<feature type="repeat" description="TPR" evidence="3">
    <location>
        <begin position="54"/>
        <end position="87"/>
    </location>
</feature>
<feature type="repeat" description="TPR" evidence="3">
    <location>
        <begin position="95"/>
        <end position="128"/>
    </location>
</feature>
<gene>
    <name evidence="4" type="ORF">CYCCA115_LOCUS23117</name>
</gene>
<evidence type="ECO:0000256" key="3">
    <source>
        <dbReference type="PROSITE-ProRule" id="PRU00339"/>
    </source>
</evidence>
<dbReference type="Pfam" id="PF13424">
    <property type="entry name" value="TPR_12"/>
    <property type="match status" value="2"/>
</dbReference>
<keyword evidence="2 3" id="KW-0802">TPR repeat</keyword>
<comment type="caution">
    <text evidence="4">The sequence shown here is derived from an EMBL/GenBank/DDBJ whole genome shotgun (WGS) entry which is preliminary data.</text>
</comment>
<sequence>MMEGKCQDSVIQELMNKCHIYQFEEGNSRKARETLETVLEIQTEDLGEDDIAVAKTLMYIGSILREEGDFNEAFEKLNRSLAIRVKKLGRHCDTADSYEEIGITFQRQGEHEQAKEMFREALDIKREILPNDHIEVTGLYEREALSLSNQGKFSEAIKVYKVQLAAILQIHGEFHPSVAHLYQGIAMLLKLQNRLDDAVQLLDKSIEISSRLQRVGDFDMKVLGSIFRHKAKIQNQQGNLEGATETWNKVLMIRIETVGEMHPKTAETYEELALVYIRQDIIEGAIESYAKAINIRRKELGDDHSNTKELVLNRELLQREKYQRILRNQGLAMQTEGDSEKAEQLFQEANEILKEKAAIFENLSAVKVDQGMLDDAIATSAEALKIRRRTLGDEDAGTRLRTEAHRSLLKRLLENRS</sequence>
<dbReference type="SUPFAM" id="SSF48452">
    <property type="entry name" value="TPR-like"/>
    <property type="match status" value="2"/>
</dbReference>
<reference evidence="4" key="1">
    <citation type="submission" date="2023-08" db="EMBL/GenBank/DDBJ databases">
        <authorList>
            <person name="Audoor S."/>
            <person name="Bilcke G."/>
        </authorList>
    </citation>
    <scope>NUCLEOTIDE SEQUENCE</scope>
</reference>
<dbReference type="PROSITE" id="PS50005">
    <property type="entry name" value="TPR"/>
    <property type="match status" value="3"/>
</dbReference>
<dbReference type="Gene3D" id="1.25.40.10">
    <property type="entry name" value="Tetratricopeptide repeat domain"/>
    <property type="match status" value="3"/>
</dbReference>
<dbReference type="InterPro" id="IPR019734">
    <property type="entry name" value="TPR_rpt"/>
</dbReference>
<protein>
    <recommendedName>
        <fullName evidence="6">Kinesin light chain</fullName>
    </recommendedName>
</protein>